<feature type="region of interest" description="Disordered" evidence="3">
    <location>
        <begin position="71"/>
        <end position="91"/>
    </location>
</feature>
<accession>A0ABD5WQE2</accession>
<evidence type="ECO:0000313" key="6">
    <source>
        <dbReference type="EMBL" id="MFC7095747.1"/>
    </source>
</evidence>
<comment type="caution">
    <text evidence="6">The sequence shown here is derived from an EMBL/GenBank/DDBJ whole genome shotgun (WGS) entry which is preliminary data.</text>
</comment>
<dbReference type="CDD" id="cd00130">
    <property type="entry name" value="PAS"/>
    <property type="match status" value="1"/>
</dbReference>
<keyword evidence="7" id="KW-1185">Reference proteome</keyword>
<proteinExistence type="predicted"/>
<dbReference type="InterPro" id="IPR000014">
    <property type="entry name" value="PAS"/>
</dbReference>
<name>A0ABD5WQE2_9EURY</name>
<evidence type="ECO:0000313" key="7">
    <source>
        <dbReference type="Proteomes" id="UP001596388"/>
    </source>
</evidence>
<dbReference type="InterPro" id="IPR003018">
    <property type="entry name" value="GAF"/>
</dbReference>
<dbReference type="Pfam" id="PF04967">
    <property type="entry name" value="HTH_10"/>
    <property type="match status" value="1"/>
</dbReference>
<evidence type="ECO:0000256" key="2">
    <source>
        <dbReference type="ARBA" id="ARBA00023163"/>
    </source>
</evidence>
<dbReference type="NCBIfam" id="TIGR00229">
    <property type="entry name" value="sensory_box"/>
    <property type="match status" value="1"/>
</dbReference>
<dbReference type="Proteomes" id="UP001596388">
    <property type="component" value="Unassembled WGS sequence"/>
</dbReference>
<dbReference type="Pfam" id="PF00989">
    <property type="entry name" value="PAS"/>
    <property type="match status" value="1"/>
</dbReference>
<dbReference type="Pfam" id="PF15915">
    <property type="entry name" value="BAT"/>
    <property type="match status" value="1"/>
</dbReference>
<evidence type="ECO:0000259" key="5">
    <source>
        <dbReference type="PROSITE" id="PS50113"/>
    </source>
</evidence>
<sequence length="898" mass="97278">MTPGPLPPPLAETEAVFDGASTPLTTPEVAAHLDVGRRSTYNRLQDLVDRDRLRTKKVGANARIWWRSSPSTATAGADGAATTSTPDGDAPEQLADAIDADRLDPLLDILDDGVFTLDAAGRYTWVNETYTSLVGRDGEDLVGTHVSTVFDDPDVLDAIETCGRELHRGERESARRDTQVAVSGGQSRAVAVTVTAVATDDGLDRFGVVTDTTERDERERALVEANTQLQTLVDTIPNGTVTLVDDDLRYVTAFGTTSDSLDVSAADLEGKRIADVLPEEVADQLVPAYEAALAGAHYESDVTVGDRTYECHHVPVRDGDGEVYAAFGIAQDVTEREEIAGALRRQLQRQAGVTELARHALGGGRPDALFDEAVDLLASTLDVSRCGVFDATAVDGELSRRAGVGWSDADAPLPLDGGDAHRALASGETVVVSDGATSGIWAPIAPRDDSWGVVAVEGAVDGSVADRDVVFVESVATLLAVALARHYREIEAEARRDFEVAVNNLHDVVRDVTAAVIDRSTREEIEQTVCDRLADSESYEFAWIGAVDETADTVSLRAEAGVEGYLDEVTLSVDPDADPDGGPTADAVRTRTAQFTNDARTDPRHAPVRDRVRQFGFRSSAAIPITHEGTIYGVLNVYAARPNAFGERERDVIAQLGEVVGHAIAAAERKQALLSDELVELTVRIDDVFEGVATSVPPAGTFTFDYMVPLSGGDFLVYGTATPDAMSFLRDVEEHNPEWDSVTVRSHGPPVTFELRGVDLPVFSAIASRGGHLERAVVDEGDLRMTLYFAPSVDIPGAIETLRRNYPQTVLRRRRQFTRSFEDTVRVHRRMVTDLTDRQRTALEAAYHAGFFEWPRDTSGEEVAAAMDVAPPTFHQHLRKAQRKVYDAVFESPIERPE</sequence>
<dbReference type="Pfam" id="PF01590">
    <property type="entry name" value="GAF"/>
    <property type="match status" value="1"/>
</dbReference>
<keyword evidence="2" id="KW-0804">Transcription</keyword>
<gene>
    <name evidence="6" type="ORF">ACFQKD_00385</name>
</gene>
<dbReference type="SUPFAM" id="SSF55785">
    <property type="entry name" value="PYP-like sensor domain (PAS domain)"/>
    <property type="match status" value="2"/>
</dbReference>
<dbReference type="InterPro" id="IPR035965">
    <property type="entry name" value="PAS-like_dom_sf"/>
</dbReference>
<dbReference type="InterPro" id="IPR000700">
    <property type="entry name" value="PAS-assoc_C"/>
</dbReference>
<keyword evidence="1" id="KW-0805">Transcription regulation</keyword>
<dbReference type="PANTHER" id="PTHR34236">
    <property type="entry name" value="DIMETHYL SULFOXIDE REDUCTASE TRANSCRIPTIONAL ACTIVATOR"/>
    <property type="match status" value="1"/>
</dbReference>
<dbReference type="Gene3D" id="3.30.450.20">
    <property type="entry name" value="PAS domain"/>
    <property type="match status" value="2"/>
</dbReference>
<feature type="compositionally biased region" description="Low complexity" evidence="3">
    <location>
        <begin position="71"/>
        <end position="88"/>
    </location>
</feature>
<dbReference type="InterPro" id="IPR013767">
    <property type="entry name" value="PAS_fold"/>
</dbReference>
<dbReference type="GeneID" id="79271958"/>
<evidence type="ECO:0000256" key="3">
    <source>
        <dbReference type="SAM" id="MobiDB-lite"/>
    </source>
</evidence>
<dbReference type="PANTHER" id="PTHR34236:SF1">
    <property type="entry name" value="DIMETHYL SULFOXIDE REDUCTASE TRANSCRIPTIONAL ACTIVATOR"/>
    <property type="match status" value="1"/>
</dbReference>
<dbReference type="Pfam" id="PF08448">
    <property type="entry name" value="PAS_4"/>
    <property type="match status" value="1"/>
</dbReference>
<dbReference type="InterPro" id="IPR029016">
    <property type="entry name" value="GAF-like_dom_sf"/>
</dbReference>
<feature type="domain" description="PAC" evidence="5">
    <location>
        <begin position="287"/>
        <end position="345"/>
    </location>
</feature>
<dbReference type="SUPFAM" id="SSF55781">
    <property type="entry name" value="GAF domain-like"/>
    <property type="match status" value="2"/>
</dbReference>
<dbReference type="Pfam" id="PF13185">
    <property type="entry name" value="GAF_2"/>
    <property type="match status" value="1"/>
</dbReference>
<dbReference type="Gene3D" id="3.30.450.40">
    <property type="match status" value="2"/>
</dbReference>
<dbReference type="RefSeq" id="WP_276239725.1">
    <property type="nucleotide sequence ID" value="NZ_CP119991.1"/>
</dbReference>
<dbReference type="PROSITE" id="PS50112">
    <property type="entry name" value="PAS"/>
    <property type="match status" value="1"/>
</dbReference>
<protein>
    <submittedName>
        <fullName evidence="6">GAF domain-containing protein</fullName>
    </submittedName>
</protein>
<evidence type="ECO:0000256" key="1">
    <source>
        <dbReference type="ARBA" id="ARBA00023015"/>
    </source>
</evidence>
<dbReference type="SMART" id="SM00091">
    <property type="entry name" value="PAS"/>
    <property type="match status" value="2"/>
</dbReference>
<reference evidence="6 7" key="1">
    <citation type="journal article" date="2019" name="Int. J. Syst. Evol. Microbiol.">
        <title>The Global Catalogue of Microorganisms (GCM) 10K type strain sequencing project: providing services to taxonomists for standard genome sequencing and annotation.</title>
        <authorList>
            <consortium name="The Broad Institute Genomics Platform"/>
            <consortium name="The Broad Institute Genome Sequencing Center for Infectious Disease"/>
            <person name="Wu L."/>
            <person name="Ma J."/>
        </authorList>
    </citation>
    <scope>NUCLEOTIDE SEQUENCE [LARGE SCALE GENOMIC DNA]</scope>
    <source>
        <strain evidence="6 7">DT55</strain>
    </source>
</reference>
<dbReference type="SMART" id="SM00065">
    <property type="entry name" value="GAF"/>
    <property type="match status" value="2"/>
</dbReference>
<dbReference type="PROSITE" id="PS50113">
    <property type="entry name" value="PAC"/>
    <property type="match status" value="1"/>
</dbReference>
<feature type="domain" description="PAS" evidence="4">
    <location>
        <begin position="99"/>
        <end position="151"/>
    </location>
</feature>
<dbReference type="InterPro" id="IPR031803">
    <property type="entry name" value="BAT_GAF/HTH-assoc"/>
</dbReference>
<organism evidence="6 7">
    <name type="scientific">Halobaculum marinum</name>
    <dbReference type="NCBI Taxonomy" id="3031996"/>
    <lineage>
        <taxon>Archaea</taxon>
        <taxon>Methanobacteriati</taxon>
        <taxon>Methanobacteriota</taxon>
        <taxon>Stenosarchaea group</taxon>
        <taxon>Halobacteria</taxon>
        <taxon>Halobacteriales</taxon>
        <taxon>Haloferacaceae</taxon>
        <taxon>Halobaculum</taxon>
    </lineage>
</organism>
<dbReference type="InterPro" id="IPR013656">
    <property type="entry name" value="PAS_4"/>
</dbReference>
<evidence type="ECO:0000259" key="4">
    <source>
        <dbReference type="PROSITE" id="PS50112"/>
    </source>
</evidence>
<dbReference type="InterPro" id="IPR007050">
    <property type="entry name" value="HTH_bacterioopsin"/>
</dbReference>
<dbReference type="AlphaFoldDB" id="A0ABD5WQE2"/>
<dbReference type="EMBL" id="JBHTAG010000001">
    <property type="protein sequence ID" value="MFC7095747.1"/>
    <property type="molecule type" value="Genomic_DNA"/>
</dbReference>